<reference evidence="4" key="1">
    <citation type="journal article" date="2017" name="Appl. Environ. Microbiol.">
        <title>Genomic Analysis of Calderihabitans maritimus KKC1, a Thermophilic, Hydrogenogenic, Carboxydotrophic Bacterium Isolated from Marine Sediment.</title>
        <authorList>
            <person name="Omae K."/>
            <person name="Yoneda Y."/>
            <person name="Fukuyama Y."/>
            <person name="Yoshida T."/>
            <person name="Sako Y."/>
        </authorList>
    </citation>
    <scope>NUCLEOTIDE SEQUENCE [LARGE SCALE GENOMIC DNA]</scope>
    <source>
        <strain evidence="4">KKC1</strain>
    </source>
</reference>
<name>A0A1Z5HWZ9_9FIRM</name>
<evidence type="ECO:0000259" key="2">
    <source>
        <dbReference type="Pfam" id="PF00148"/>
    </source>
</evidence>
<dbReference type="PANTHER" id="PTHR33712">
    <property type="entry name" value="LIGHT-INDEPENDENT PROTOCHLOROPHYLLIDE REDUCTASE SUBUNIT B"/>
    <property type="match status" value="1"/>
</dbReference>
<dbReference type="CDD" id="cd01965">
    <property type="entry name" value="Nitrogenase_MoFe_beta_like"/>
    <property type="match status" value="1"/>
</dbReference>
<dbReference type="RefSeq" id="WP_088554949.1">
    <property type="nucleotide sequence ID" value="NZ_BDGJ01000181.1"/>
</dbReference>
<dbReference type="InterPro" id="IPR050152">
    <property type="entry name" value="ChlB/BchB/BchZ"/>
</dbReference>
<dbReference type="GO" id="GO:0016163">
    <property type="term" value="F:nitrogenase activity"/>
    <property type="evidence" value="ECO:0007669"/>
    <property type="project" value="InterPro"/>
</dbReference>
<dbReference type="OrthoDB" id="9800746at2"/>
<dbReference type="InterPro" id="IPR000510">
    <property type="entry name" value="Nase/OxRdtase_comp1"/>
</dbReference>
<keyword evidence="1" id="KW-0535">Nitrogen fixation</keyword>
<keyword evidence="4" id="KW-1185">Reference proteome</keyword>
<dbReference type="Proteomes" id="UP000197032">
    <property type="component" value="Unassembled WGS sequence"/>
</dbReference>
<evidence type="ECO:0000313" key="3">
    <source>
        <dbReference type="EMBL" id="GAW93887.1"/>
    </source>
</evidence>
<dbReference type="PANTHER" id="PTHR33712:SF7">
    <property type="entry name" value="LIGHT-INDEPENDENT PROTOCHLOROPHYLLIDE REDUCTASE SUBUNIT B"/>
    <property type="match status" value="1"/>
</dbReference>
<dbReference type="AlphaFoldDB" id="A0A1Z5HWZ9"/>
<feature type="domain" description="Nitrogenase/oxidoreductase component 1" evidence="2">
    <location>
        <begin position="50"/>
        <end position="475"/>
    </location>
</feature>
<dbReference type="PROSITE" id="PS00090">
    <property type="entry name" value="NITROGENASE_1_2"/>
    <property type="match status" value="1"/>
</dbReference>
<accession>A0A1Z5HWZ9</accession>
<dbReference type="EMBL" id="BDGJ01000181">
    <property type="protein sequence ID" value="GAW93887.1"/>
    <property type="molecule type" value="Genomic_DNA"/>
</dbReference>
<dbReference type="Gene3D" id="1.20.89.10">
    <property type="entry name" value="Nitrogenase Molybdenum-iron Protein, subunit B, domain 4"/>
    <property type="match status" value="1"/>
</dbReference>
<protein>
    <submittedName>
        <fullName evidence="3">Nitrogenase</fullName>
    </submittedName>
</protein>
<proteinExistence type="predicted"/>
<evidence type="ECO:0000256" key="1">
    <source>
        <dbReference type="ARBA" id="ARBA00023231"/>
    </source>
</evidence>
<gene>
    <name evidence="3" type="ORF">KKC1_30120</name>
</gene>
<sequence>MKLTTIPIEGIPYDRLKIDKIPLSDQYIERDPQLVPAANRAVVINPCRTCMPLGAMFATLGVHRGIPFVQGAQGCTTYVRYTFCRIFKEPAAIATASFHEDAAVFGGMKNFVEGIRNLVVRYWPGLIGVVTTCSSEIIGDDMVSFIKMARQKLVKELGEEKAAQVKIVLINTPSFAGSHVVGYDRASKAFIETLVHQKTKPNNKINIIPGMLNPGDIREIKHLLEVMGVESIILFDISDVFDAPLRPPQKIPYYPKGGTRIEEIEDMANSLGTIALCPHEGGLGAQYLERKSGVRAIIGPPPIGVRNTDLFLQHVSELTGKSMPEELLDERGRLLDFMADTFHHTMMKKVAIFGDPDIVVGVTRFACELGMDPVAVLSGTPSKTFTGDIEEIAAEYNCSPKIFNGSDLFEFEEYLKKINVDLIIGNCKGIDIARELEVPLIRVGLMVWDRVGYQKRPVVGYRGGEFLLAEIANAILDYKYPDDRTQQL</sequence>
<dbReference type="SUPFAM" id="SSF53807">
    <property type="entry name" value="Helical backbone' metal receptor"/>
    <property type="match status" value="1"/>
</dbReference>
<evidence type="ECO:0000313" key="4">
    <source>
        <dbReference type="Proteomes" id="UP000197032"/>
    </source>
</evidence>
<comment type="caution">
    <text evidence="3">The sequence shown here is derived from an EMBL/GenBank/DDBJ whole genome shotgun (WGS) entry which is preliminary data.</text>
</comment>
<dbReference type="Gene3D" id="3.40.50.1980">
    <property type="entry name" value="Nitrogenase molybdenum iron protein domain"/>
    <property type="match status" value="3"/>
</dbReference>
<dbReference type="InterPro" id="IPR000318">
    <property type="entry name" value="Nase_comp1_CS"/>
</dbReference>
<dbReference type="Pfam" id="PF00148">
    <property type="entry name" value="Oxidored_nitro"/>
    <property type="match status" value="1"/>
</dbReference>
<organism evidence="3 4">
    <name type="scientific">Calderihabitans maritimus</name>
    <dbReference type="NCBI Taxonomy" id="1246530"/>
    <lineage>
        <taxon>Bacteria</taxon>
        <taxon>Bacillati</taxon>
        <taxon>Bacillota</taxon>
        <taxon>Clostridia</taxon>
        <taxon>Neomoorellales</taxon>
        <taxon>Calderihabitantaceae</taxon>
        <taxon>Calderihabitans</taxon>
    </lineage>
</organism>